<reference evidence="2" key="1">
    <citation type="submission" date="2016-10" db="EMBL/GenBank/DDBJ databases">
        <authorList>
            <person name="Varghese N."/>
            <person name="Submissions S."/>
        </authorList>
    </citation>
    <scope>NUCLEOTIDE SEQUENCE [LARGE SCALE GENOMIC DNA]</scope>
    <source>
        <strain evidence="2">DSM 45004</strain>
    </source>
</reference>
<protein>
    <submittedName>
        <fullName evidence="1">Uncharacterized protein</fullName>
    </submittedName>
</protein>
<sequence length="90" mass="9703">PARPGPARPGPARSVPDARAIDDDLAERGIALSFGGRSTTLPTSWAKCLQYPGHLADFEVELLRMRTCEDMAVARAKDKLRGKQPDTSNG</sequence>
<name>A0A1I2CTH9_9ACTN</name>
<evidence type="ECO:0000313" key="1">
    <source>
        <dbReference type="EMBL" id="SFE71040.1"/>
    </source>
</evidence>
<evidence type="ECO:0000313" key="2">
    <source>
        <dbReference type="Proteomes" id="UP000198716"/>
    </source>
</evidence>
<accession>A0A1I2CTH9</accession>
<dbReference type="Proteomes" id="UP000198716">
    <property type="component" value="Unassembled WGS sequence"/>
</dbReference>
<feature type="non-terminal residue" evidence="1">
    <location>
        <position position="1"/>
    </location>
</feature>
<dbReference type="AlphaFoldDB" id="A0A1I2CTH9"/>
<keyword evidence="2" id="KW-1185">Reference proteome</keyword>
<gene>
    <name evidence="1" type="ORF">SAMN04487819_1383</name>
</gene>
<dbReference type="EMBL" id="FOMZ01000038">
    <property type="protein sequence ID" value="SFE71040.1"/>
    <property type="molecule type" value="Genomic_DNA"/>
</dbReference>
<organism evidence="1 2">
    <name type="scientific">Actinopolyspora alba</name>
    <dbReference type="NCBI Taxonomy" id="673379"/>
    <lineage>
        <taxon>Bacteria</taxon>
        <taxon>Bacillati</taxon>
        <taxon>Actinomycetota</taxon>
        <taxon>Actinomycetes</taxon>
        <taxon>Actinopolysporales</taxon>
        <taxon>Actinopolysporaceae</taxon>
        <taxon>Actinopolyspora</taxon>
        <taxon>Actinopolyspora alba group</taxon>
    </lineage>
</organism>
<proteinExistence type="predicted"/>